<evidence type="ECO:0000259" key="8">
    <source>
        <dbReference type="PROSITE" id="PS50097"/>
    </source>
</evidence>
<evidence type="ECO:0000313" key="9">
    <source>
        <dbReference type="EMBL" id="KAK7353944.1"/>
    </source>
</evidence>
<evidence type="ECO:0000256" key="6">
    <source>
        <dbReference type="ARBA" id="ARBA00022833"/>
    </source>
</evidence>
<comment type="subcellular location">
    <subcellularLocation>
        <location evidence="1">Endomembrane system</location>
        <topology evidence="1">Peripheral membrane protein</topology>
    </subcellularLocation>
</comment>
<dbReference type="GO" id="GO:0012505">
    <property type="term" value="C:endomembrane system"/>
    <property type="evidence" value="ECO:0007669"/>
    <property type="project" value="UniProtKB-SubCell"/>
</dbReference>
<dbReference type="PANTHER" id="PTHR46287">
    <property type="entry name" value="BTB/POZ AND TAZ DOMAIN-CONTAINING PROTEIN 3-RELATED"/>
    <property type="match status" value="1"/>
</dbReference>
<dbReference type="GO" id="GO:0009751">
    <property type="term" value="P:response to salicylic acid"/>
    <property type="evidence" value="ECO:0007669"/>
    <property type="project" value="UniProtKB-ARBA"/>
</dbReference>
<dbReference type="GO" id="GO:0005634">
    <property type="term" value="C:nucleus"/>
    <property type="evidence" value="ECO:0007669"/>
    <property type="project" value="TreeGrafter"/>
</dbReference>
<dbReference type="FunFam" id="1.20.1020.10:FF:000004">
    <property type="entry name" value="BTB/POZ and TAZ domain-containing protein 2"/>
    <property type="match status" value="1"/>
</dbReference>
<proteinExistence type="predicted"/>
<name>A0AAN9R0L6_PHACN</name>
<evidence type="ECO:0000256" key="1">
    <source>
        <dbReference type="ARBA" id="ARBA00004184"/>
    </source>
</evidence>
<dbReference type="Proteomes" id="UP001374584">
    <property type="component" value="Unassembled WGS sequence"/>
</dbReference>
<dbReference type="SMART" id="SM00551">
    <property type="entry name" value="ZnF_TAZ"/>
    <property type="match status" value="1"/>
</dbReference>
<keyword evidence="5" id="KW-0833">Ubl conjugation pathway</keyword>
<feature type="domain" description="BTB" evidence="8">
    <location>
        <begin position="69"/>
        <end position="132"/>
    </location>
</feature>
<dbReference type="InterPro" id="IPR044513">
    <property type="entry name" value="BT1/2/3/4/5"/>
</dbReference>
<keyword evidence="7" id="KW-1133">Transmembrane helix</keyword>
<dbReference type="Gene3D" id="1.20.1020.10">
    <property type="entry name" value="TAZ domain"/>
    <property type="match status" value="1"/>
</dbReference>
<dbReference type="Pfam" id="PF00651">
    <property type="entry name" value="BTB"/>
    <property type="match status" value="1"/>
</dbReference>
<evidence type="ECO:0000256" key="4">
    <source>
        <dbReference type="ARBA" id="ARBA00022771"/>
    </source>
</evidence>
<dbReference type="SUPFAM" id="SSF57933">
    <property type="entry name" value="TAZ domain"/>
    <property type="match status" value="1"/>
</dbReference>
<dbReference type="Pfam" id="PF02135">
    <property type="entry name" value="zf-TAZ"/>
    <property type="match status" value="1"/>
</dbReference>
<dbReference type="SUPFAM" id="SSF54695">
    <property type="entry name" value="POZ domain"/>
    <property type="match status" value="1"/>
</dbReference>
<dbReference type="InterPro" id="IPR000197">
    <property type="entry name" value="Znf_TAZ"/>
</dbReference>
<evidence type="ECO:0000256" key="3">
    <source>
        <dbReference type="ARBA" id="ARBA00022723"/>
    </source>
</evidence>
<keyword evidence="7" id="KW-0812">Transmembrane</keyword>
<dbReference type="InterPro" id="IPR011333">
    <property type="entry name" value="SKP1/BTB/POZ_sf"/>
</dbReference>
<feature type="transmembrane region" description="Helical" evidence="7">
    <location>
        <begin position="27"/>
        <end position="47"/>
    </location>
</feature>
<sequence>MHLESSHICGFTSKLVENDNFASSLSITPSSLVSLYITTVFFLLYALKPKPASITTQHMDAPTLLFSEPDLYLQTPAGNRIPAHATILASASPVLQNVITSSNRIVKIHGVPDAAVTAFVAFLYSARCTEEDMDKYGMHLLALSHVYMVKQLKRRCIKGLGDRASTENVVDVLQLARLCDAPDLYLKCVKHLTNHFKAVKETEGWRFLQNHDPCLELEILRFMEEDEKRKRKTRKRREDGRLYTELSEAMVCLEHICTEGCTEVGPVDVEVGRGREPCSKFGTCQGLQNLIRHFVTCERVKGRCLRCLRCKRMWQLFKLHSSICLRHDSCKVPLCRKIRLKMEEENKKGDARWEVLVRKVASAKAMSFLALPKRKRVEEISGEGQ</sequence>
<dbReference type="FunFam" id="1.25.40.420:FF:000012">
    <property type="entry name" value="BTB/POZ and TAZ domain-containing protein 2"/>
    <property type="match status" value="1"/>
</dbReference>
<organism evidence="9 10">
    <name type="scientific">Phaseolus coccineus</name>
    <name type="common">Scarlet runner bean</name>
    <name type="synonym">Phaseolus multiflorus</name>
    <dbReference type="NCBI Taxonomy" id="3886"/>
    <lineage>
        <taxon>Eukaryota</taxon>
        <taxon>Viridiplantae</taxon>
        <taxon>Streptophyta</taxon>
        <taxon>Embryophyta</taxon>
        <taxon>Tracheophyta</taxon>
        <taxon>Spermatophyta</taxon>
        <taxon>Magnoliopsida</taxon>
        <taxon>eudicotyledons</taxon>
        <taxon>Gunneridae</taxon>
        <taxon>Pentapetalae</taxon>
        <taxon>rosids</taxon>
        <taxon>fabids</taxon>
        <taxon>Fabales</taxon>
        <taxon>Fabaceae</taxon>
        <taxon>Papilionoideae</taxon>
        <taxon>50 kb inversion clade</taxon>
        <taxon>NPAAA clade</taxon>
        <taxon>indigoferoid/millettioid clade</taxon>
        <taxon>Phaseoleae</taxon>
        <taxon>Phaseolus</taxon>
    </lineage>
</organism>
<dbReference type="EMBL" id="JAYMYR010000007">
    <property type="protein sequence ID" value="KAK7353944.1"/>
    <property type="molecule type" value="Genomic_DNA"/>
</dbReference>
<dbReference type="PROSITE" id="PS50097">
    <property type="entry name" value="BTB"/>
    <property type="match status" value="1"/>
</dbReference>
<dbReference type="GO" id="GO:0009725">
    <property type="term" value="P:response to hormone"/>
    <property type="evidence" value="ECO:0007669"/>
    <property type="project" value="UniProtKB-ARBA"/>
</dbReference>
<dbReference type="InterPro" id="IPR000210">
    <property type="entry name" value="BTB/POZ_dom"/>
</dbReference>
<dbReference type="GO" id="GO:0005516">
    <property type="term" value="F:calmodulin binding"/>
    <property type="evidence" value="ECO:0007669"/>
    <property type="project" value="UniProtKB-ARBA"/>
</dbReference>
<evidence type="ECO:0000256" key="2">
    <source>
        <dbReference type="ARBA" id="ARBA00004906"/>
    </source>
</evidence>
<dbReference type="GO" id="GO:0006355">
    <property type="term" value="P:regulation of DNA-templated transcription"/>
    <property type="evidence" value="ECO:0007669"/>
    <property type="project" value="UniProtKB-ARBA"/>
</dbReference>
<evidence type="ECO:0000256" key="7">
    <source>
        <dbReference type="SAM" id="Phobius"/>
    </source>
</evidence>
<dbReference type="Gene3D" id="3.30.710.10">
    <property type="entry name" value="Potassium Channel Kv1.1, Chain A"/>
    <property type="match status" value="1"/>
</dbReference>
<keyword evidence="3" id="KW-0479">Metal-binding</keyword>
<gene>
    <name evidence="9" type="ORF">VNO80_19400</name>
</gene>
<reference evidence="9 10" key="1">
    <citation type="submission" date="2024-01" db="EMBL/GenBank/DDBJ databases">
        <title>The genomes of 5 underutilized Papilionoideae crops provide insights into root nodulation and disease resistanc.</title>
        <authorList>
            <person name="Jiang F."/>
        </authorList>
    </citation>
    <scope>NUCLEOTIDE SEQUENCE [LARGE SCALE GENOMIC DNA]</scope>
    <source>
        <strain evidence="9">JINMINGXINNONG_FW02</strain>
        <tissue evidence="9">Leaves</tissue>
    </source>
</reference>
<keyword evidence="4" id="KW-0863">Zinc-finger</keyword>
<dbReference type="Gene3D" id="1.25.40.420">
    <property type="match status" value="1"/>
</dbReference>
<dbReference type="InterPro" id="IPR035898">
    <property type="entry name" value="TAZ_dom_sf"/>
</dbReference>
<comment type="caution">
    <text evidence="9">The sequence shown here is derived from an EMBL/GenBank/DDBJ whole genome shotgun (WGS) entry which is preliminary data.</text>
</comment>
<evidence type="ECO:0000313" key="10">
    <source>
        <dbReference type="Proteomes" id="UP001374584"/>
    </source>
</evidence>
<keyword evidence="10" id="KW-1185">Reference proteome</keyword>
<accession>A0AAN9R0L6</accession>
<dbReference type="GO" id="GO:0008270">
    <property type="term" value="F:zinc ion binding"/>
    <property type="evidence" value="ECO:0007669"/>
    <property type="project" value="UniProtKB-KW"/>
</dbReference>
<evidence type="ECO:0000256" key="5">
    <source>
        <dbReference type="ARBA" id="ARBA00022786"/>
    </source>
</evidence>
<dbReference type="CDD" id="cd14733">
    <property type="entry name" value="BACK"/>
    <property type="match status" value="1"/>
</dbReference>
<comment type="pathway">
    <text evidence="2">Protein modification; protein ubiquitination.</text>
</comment>
<dbReference type="AlphaFoldDB" id="A0AAN9R0L6"/>
<keyword evidence="6" id="KW-0862">Zinc</keyword>
<keyword evidence="7" id="KW-0472">Membrane</keyword>
<protein>
    <recommendedName>
        <fullName evidence="8">BTB domain-containing protein</fullName>
    </recommendedName>
</protein>
<dbReference type="PANTHER" id="PTHR46287:SF4">
    <property type="entry name" value="BTB_POZ AND TAZ DOMAIN-CONTAINING PROTEIN 2"/>
    <property type="match status" value="1"/>
</dbReference>
<dbReference type="GO" id="GO:0042542">
    <property type="term" value="P:response to hydrogen peroxide"/>
    <property type="evidence" value="ECO:0007669"/>
    <property type="project" value="UniProtKB-ARBA"/>
</dbReference>